<protein>
    <submittedName>
        <fullName evidence="2">Uncharacterized protein</fullName>
    </submittedName>
</protein>
<dbReference type="EMBL" id="JAVYJV010000002">
    <property type="protein sequence ID" value="KAK4377954.1"/>
    <property type="molecule type" value="Genomic_DNA"/>
</dbReference>
<proteinExistence type="predicted"/>
<dbReference type="Proteomes" id="UP001291623">
    <property type="component" value="Unassembled WGS sequence"/>
</dbReference>
<sequence>MAIVFFDSIRSVFKPSVRSQCLMGGNSNGATTSTRPFKPTPPPHPPITSHSTSPEPPSTSAKLKHVYKDGTHFPYPTLNSTNSQPHVTKLHHQIQIPPLNFPPI</sequence>
<keyword evidence="3" id="KW-1185">Reference proteome</keyword>
<name>A0AAE1SW58_9SOLA</name>
<evidence type="ECO:0000313" key="2">
    <source>
        <dbReference type="EMBL" id="KAK4377954.1"/>
    </source>
</evidence>
<evidence type="ECO:0000313" key="3">
    <source>
        <dbReference type="Proteomes" id="UP001291623"/>
    </source>
</evidence>
<feature type="region of interest" description="Disordered" evidence="1">
    <location>
        <begin position="19"/>
        <end position="104"/>
    </location>
</feature>
<accession>A0AAE1SW58</accession>
<organism evidence="2 3">
    <name type="scientific">Anisodus tanguticus</name>
    <dbReference type="NCBI Taxonomy" id="243964"/>
    <lineage>
        <taxon>Eukaryota</taxon>
        <taxon>Viridiplantae</taxon>
        <taxon>Streptophyta</taxon>
        <taxon>Embryophyta</taxon>
        <taxon>Tracheophyta</taxon>
        <taxon>Spermatophyta</taxon>
        <taxon>Magnoliopsida</taxon>
        <taxon>eudicotyledons</taxon>
        <taxon>Gunneridae</taxon>
        <taxon>Pentapetalae</taxon>
        <taxon>asterids</taxon>
        <taxon>lamiids</taxon>
        <taxon>Solanales</taxon>
        <taxon>Solanaceae</taxon>
        <taxon>Solanoideae</taxon>
        <taxon>Hyoscyameae</taxon>
        <taxon>Anisodus</taxon>
    </lineage>
</organism>
<comment type="caution">
    <text evidence="2">The sequence shown here is derived from an EMBL/GenBank/DDBJ whole genome shotgun (WGS) entry which is preliminary data.</text>
</comment>
<feature type="compositionally biased region" description="Polar residues" evidence="1">
    <location>
        <begin position="77"/>
        <end position="86"/>
    </location>
</feature>
<gene>
    <name evidence="2" type="ORF">RND71_004250</name>
</gene>
<reference evidence="2" key="1">
    <citation type="submission" date="2023-12" db="EMBL/GenBank/DDBJ databases">
        <title>Genome assembly of Anisodus tanguticus.</title>
        <authorList>
            <person name="Wang Y.-J."/>
        </authorList>
    </citation>
    <scope>NUCLEOTIDE SEQUENCE</scope>
    <source>
        <strain evidence="2">KB-2021</strain>
        <tissue evidence="2">Leaf</tissue>
    </source>
</reference>
<dbReference type="AlphaFoldDB" id="A0AAE1SW58"/>
<evidence type="ECO:0000256" key="1">
    <source>
        <dbReference type="SAM" id="MobiDB-lite"/>
    </source>
</evidence>